<dbReference type="Proteomes" id="UP000245119">
    <property type="component" value="Linkage Group LG11"/>
</dbReference>
<protein>
    <submittedName>
        <fullName evidence="1">Uncharacterized protein</fullName>
    </submittedName>
</protein>
<organism evidence="1 2">
    <name type="scientific">Pomacea canaliculata</name>
    <name type="common">Golden apple snail</name>
    <dbReference type="NCBI Taxonomy" id="400727"/>
    <lineage>
        <taxon>Eukaryota</taxon>
        <taxon>Metazoa</taxon>
        <taxon>Spiralia</taxon>
        <taxon>Lophotrochozoa</taxon>
        <taxon>Mollusca</taxon>
        <taxon>Gastropoda</taxon>
        <taxon>Caenogastropoda</taxon>
        <taxon>Architaenioglossa</taxon>
        <taxon>Ampullarioidea</taxon>
        <taxon>Ampullariidae</taxon>
        <taxon>Pomacea</taxon>
    </lineage>
</organism>
<accession>A0A2T7NLS8</accession>
<sequence length="96" mass="11132">MCSHSQHRKMLQMNLHQLREIALCHSVHQGGHVSRVIDSRAVLKTCEVIVTHTRAHPRHPQVRMECSHTHPSLVIEHVPERRGESFTKVRSPLQLR</sequence>
<evidence type="ECO:0000313" key="2">
    <source>
        <dbReference type="Proteomes" id="UP000245119"/>
    </source>
</evidence>
<evidence type="ECO:0000313" key="1">
    <source>
        <dbReference type="EMBL" id="PVD22122.1"/>
    </source>
</evidence>
<dbReference type="AlphaFoldDB" id="A0A2T7NLS8"/>
<name>A0A2T7NLS8_POMCA</name>
<proteinExistence type="predicted"/>
<gene>
    <name evidence="1" type="ORF">C0Q70_17926</name>
</gene>
<dbReference type="EMBL" id="PZQS01000011">
    <property type="protein sequence ID" value="PVD22122.1"/>
    <property type="molecule type" value="Genomic_DNA"/>
</dbReference>
<keyword evidence="2" id="KW-1185">Reference proteome</keyword>
<reference evidence="1 2" key="1">
    <citation type="submission" date="2018-04" db="EMBL/GenBank/DDBJ databases">
        <title>The genome of golden apple snail Pomacea canaliculata provides insight into stress tolerance and invasive adaptation.</title>
        <authorList>
            <person name="Liu C."/>
            <person name="Liu B."/>
            <person name="Ren Y."/>
            <person name="Zhang Y."/>
            <person name="Wang H."/>
            <person name="Li S."/>
            <person name="Jiang F."/>
            <person name="Yin L."/>
            <person name="Zhang G."/>
            <person name="Qian W."/>
            <person name="Fan W."/>
        </authorList>
    </citation>
    <scope>NUCLEOTIDE SEQUENCE [LARGE SCALE GENOMIC DNA]</scope>
    <source>
        <strain evidence="1">SZHN2017</strain>
        <tissue evidence="1">Muscle</tissue>
    </source>
</reference>
<comment type="caution">
    <text evidence="1">The sequence shown here is derived from an EMBL/GenBank/DDBJ whole genome shotgun (WGS) entry which is preliminary data.</text>
</comment>